<dbReference type="CDD" id="cd06986">
    <property type="entry name" value="cupin_MmsR-like_N"/>
    <property type="match status" value="1"/>
</dbReference>
<dbReference type="SUPFAM" id="SSF51215">
    <property type="entry name" value="Regulatory protein AraC"/>
    <property type="match status" value="1"/>
</dbReference>
<dbReference type="PANTHER" id="PTHR43280">
    <property type="entry name" value="ARAC-FAMILY TRANSCRIPTIONAL REGULATOR"/>
    <property type="match status" value="1"/>
</dbReference>
<dbReference type="PROSITE" id="PS01124">
    <property type="entry name" value="HTH_ARAC_FAMILY_2"/>
    <property type="match status" value="1"/>
</dbReference>
<evidence type="ECO:0000313" key="6">
    <source>
        <dbReference type="Proteomes" id="UP001304300"/>
    </source>
</evidence>
<keyword evidence="3" id="KW-0804">Transcription</keyword>
<reference evidence="5 6" key="1">
    <citation type="submission" date="2023-10" db="EMBL/GenBank/DDBJ databases">
        <title>Rubellicoccus peritrichatus gen. nov., sp. nov., isolated from an algae of coral reef tank.</title>
        <authorList>
            <person name="Luo J."/>
        </authorList>
    </citation>
    <scope>NUCLEOTIDE SEQUENCE [LARGE SCALE GENOMIC DNA]</scope>
    <source>
        <strain evidence="5 6">CR14</strain>
    </source>
</reference>
<keyword evidence="2" id="KW-0238">DNA-binding</keyword>
<sequence length="293" mass="33584">MKIEQRIAEGFPQQRLVVVPTMSVQRCKELPLVNQLYITHIGSYPSAPGHYVKRDGSKEVIMIYCINGSGSIEIDNFQHKMRKGHAALIPHNTPHIYRSSRKDPWSIFWIHFAGSQKALAIESLGLSRAKPLLFVPDSAKVRNAFEDIYACLKYQYSDAGLLATTSELMRLLSILKLHYGAPQKQENEDRILSTIGFMQQHVHLQLTLEELATQAALSIPHYSKLFRRCTSKSPMAYFSQLKIRKACELLQQTEEPVQHIALQLGYDDPFYFSRLFKKLQGVSPSEYRNQLFQ</sequence>
<evidence type="ECO:0000256" key="2">
    <source>
        <dbReference type="ARBA" id="ARBA00023125"/>
    </source>
</evidence>
<dbReference type="InterPro" id="IPR020449">
    <property type="entry name" value="Tscrpt_reg_AraC-type_HTH"/>
</dbReference>
<dbReference type="AlphaFoldDB" id="A0AAQ3LET6"/>
<dbReference type="SUPFAM" id="SSF46689">
    <property type="entry name" value="Homeodomain-like"/>
    <property type="match status" value="2"/>
</dbReference>
<dbReference type="Pfam" id="PF12833">
    <property type="entry name" value="HTH_18"/>
    <property type="match status" value="1"/>
</dbReference>
<dbReference type="InterPro" id="IPR018060">
    <property type="entry name" value="HTH_AraC"/>
</dbReference>
<dbReference type="GO" id="GO:0043565">
    <property type="term" value="F:sequence-specific DNA binding"/>
    <property type="evidence" value="ECO:0007669"/>
    <property type="project" value="InterPro"/>
</dbReference>
<dbReference type="Pfam" id="PF02311">
    <property type="entry name" value="AraC_binding"/>
    <property type="match status" value="1"/>
</dbReference>
<proteinExistence type="predicted"/>
<name>A0AAQ3LET6_9BACT</name>
<evidence type="ECO:0000259" key="4">
    <source>
        <dbReference type="PROSITE" id="PS01124"/>
    </source>
</evidence>
<evidence type="ECO:0000256" key="3">
    <source>
        <dbReference type="ARBA" id="ARBA00023163"/>
    </source>
</evidence>
<dbReference type="GO" id="GO:0003700">
    <property type="term" value="F:DNA-binding transcription factor activity"/>
    <property type="evidence" value="ECO:0007669"/>
    <property type="project" value="InterPro"/>
</dbReference>
<keyword evidence="1" id="KW-0805">Transcription regulation</keyword>
<gene>
    <name evidence="5" type="ORF">RZN69_18460</name>
</gene>
<dbReference type="InterPro" id="IPR003313">
    <property type="entry name" value="AraC-bd"/>
</dbReference>
<dbReference type="Proteomes" id="UP001304300">
    <property type="component" value="Chromosome"/>
</dbReference>
<evidence type="ECO:0000313" key="5">
    <source>
        <dbReference type="EMBL" id="WOO40609.1"/>
    </source>
</evidence>
<dbReference type="InterPro" id="IPR009057">
    <property type="entry name" value="Homeodomain-like_sf"/>
</dbReference>
<dbReference type="Gene3D" id="2.60.120.280">
    <property type="entry name" value="Regulatory protein AraC"/>
    <property type="match status" value="1"/>
</dbReference>
<dbReference type="KEGG" id="puo:RZN69_18460"/>
<dbReference type="EMBL" id="CP136920">
    <property type="protein sequence ID" value="WOO40609.1"/>
    <property type="molecule type" value="Genomic_DNA"/>
</dbReference>
<accession>A0AAQ3LET6</accession>
<feature type="domain" description="HTH araC/xylS-type" evidence="4">
    <location>
        <begin position="192"/>
        <end position="290"/>
    </location>
</feature>
<protein>
    <submittedName>
        <fullName evidence="5">AraC family transcriptional regulator</fullName>
    </submittedName>
</protein>
<dbReference type="PRINTS" id="PR00032">
    <property type="entry name" value="HTHARAC"/>
</dbReference>
<evidence type="ECO:0000256" key="1">
    <source>
        <dbReference type="ARBA" id="ARBA00023015"/>
    </source>
</evidence>
<organism evidence="5 6">
    <name type="scientific">Rubellicoccus peritrichatus</name>
    <dbReference type="NCBI Taxonomy" id="3080537"/>
    <lineage>
        <taxon>Bacteria</taxon>
        <taxon>Pseudomonadati</taxon>
        <taxon>Verrucomicrobiota</taxon>
        <taxon>Opitutia</taxon>
        <taxon>Puniceicoccales</taxon>
        <taxon>Cerasicoccaceae</taxon>
        <taxon>Rubellicoccus</taxon>
    </lineage>
</organism>
<keyword evidence="6" id="KW-1185">Reference proteome</keyword>
<dbReference type="PANTHER" id="PTHR43280:SF30">
    <property type="entry name" value="MMSAB OPERON REGULATORY PROTEIN"/>
    <property type="match status" value="1"/>
</dbReference>
<dbReference type="SMART" id="SM00342">
    <property type="entry name" value="HTH_ARAC"/>
    <property type="match status" value="1"/>
</dbReference>
<dbReference type="Gene3D" id="1.10.10.60">
    <property type="entry name" value="Homeodomain-like"/>
    <property type="match status" value="2"/>
</dbReference>
<dbReference type="InterPro" id="IPR037923">
    <property type="entry name" value="HTH-like"/>
</dbReference>
<dbReference type="RefSeq" id="WP_317832729.1">
    <property type="nucleotide sequence ID" value="NZ_CP136920.1"/>
</dbReference>